<organism evidence="3 4">
    <name type="scientific">Halarcobacter mediterraneus</name>
    <dbReference type="NCBI Taxonomy" id="2023153"/>
    <lineage>
        <taxon>Bacteria</taxon>
        <taxon>Pseudomonadati</taxon>
        <taxon>Campylobacterota</taxon>
        <taxon>Epsilonproteobacteria</taxon>
        <taxon>Campylobacterales</taxon>
        <taxon>Arcobacteraceae</taxon>
        <taxon>Halarcobacter</taxon>
    </lineage>
</organism>
<dbReference type="Proteomes" id="UP000289718">
    <property type="component" value="Unassembled WGS sequence"/>
</dbReference>
<proteinExistence type="predicted"/>
<dbReference type="OrthoDB" id="5291305at2"/>
<protein>
    <recommendedName>
        <fullName evidence="5">Motility accessory factor</fullName>
    </recommendedName>
</protein>
<accession>A0A4Q1AUK5</accession>
<evidence type="ECO:0000259" key="1">
    <source>
        <dbReference type="Pfam" id="PF01973"/>
    </source>
</evidence>
<dbReference type="RefSeq" id="WP_129061415.1">
    <property type="nucleotide sequence ID" value="NZ_NXIE01000002.1"/>
</dbReference>
<feature type="domain" description="Glycosyltransferase Maf N-terminal" evidence="2">
    <location>
        <begin position="14"/>
        <end position="209"/>
    </location>
</feature>
<name>A0A4Q1AUK5_9BACT</name>
<comment type="caution">
    <text evidence="3">The sequence shown here is derived from an EMBL/GenBank/DDBJ whole genome shotgun (WGS) entry which is preliminary data.</text>
</comment>
<reference evidence="3 4" key="1">
    <citation type="submission" date="2017-09" db="EMBL/GenBank/DDBJ databases">
        <title>Genomics of the genus Arcobacter.</title>
        <authorList>
            <person name="Perez-Cataluna A."/>
            <person name="Figueras M.J."/>
            <person name="Salas-Masso N."/>
        </authorList>
    </citation>
    <scope>NUCLEOTIDE SEQUENCE [LARGE SCALE GENOMIC DNA]</scope>
    <source>
        <strain evidence="3 4">F156-34</strain>
    </source>
</reference>
<gene>
    <name evidence="3" type="ORF">CP965_07280</name>
</gene>
<dbReference type="AlphaFoldDB" id="A0A4Q1AUK5"/>
<dbReference type="Pfam" id="PF20157">
    <property type="entry name" value="Maf_flag10_N"/>
    <property type="match status" value="1"/>
</dbReference>
<feature type="domain" description="6-hydroxymethylpterin diphosphokinase MptE-like" evidence="1">
    <location>
        <begin position="276"/>
        <end position="430"/>
    </location>
</feature>
<evidence type="ECO:0008006" key="5">
    <source>
        <dbReference type="Google" id="ProtNLM"/>
    </source>
</evidence>
<evidence type="ECO:0000259" key="2">
    <source>
        <dbReference type="Pfam" id="PF20157"/>
    </source>
</evidence>
<dbReference type="Pfam" id="PF01973">
    <property type="entry name" value="MptE-like"/>
    <property type="match status" value="1"/>
</dbReference>
<evidence type="ECO:0000313" key="4">
    <source>
        <dbReference type="Proteomes" id="UP000289718"/>
    </source>
</evidence>
<dbReference type="PANTHER" id="PTHR41786">
    <property type="entry name" value="MOTILITY ACCESSORY FACTOR MAF"/>
    <property type="match status" value="1"/>
</dbReference>
<dbReference type="InterPro" id="IPR045376">
    <property type="entry name" value="Maf_N"/>
</dbReference>
<dbReference type="InterPro" id="IPR002826">
    <property type="entry name" value="MptE-like"/>
</dbReference>
<sequence length="1212" mass="143087">MTEEEAQNYAIVTFNDNTQYLEKEHPELFQKLSLFNTALEIGELKAQFDLHFIDGYFDIINLSNNQLLYGQDSFEVSKAFTSIVNTDISTSSFKAFYEQSANKEQAEDSLKKGLLSEYTEGNAPIINFVNNNLPQKQTLNNIYKFIIFGVGLGLHIPIIHEKLKSKLYLIVEPSLEIFRLSLFVTNYAKLAKEAKLILAIAQDEENFKNSFESFYNDSFIFNHYFKFFKLSDSFPFYTRIIQNRLVSQKFYLYPYHRTFLSLFRTNNYIMEGFKTLNISKVNNLDFTKKPILYLAAGPSLQKNIDFVKEFQDKFTIVAIYATLPLLEQHNIKPDIVTQYDEQDAAVLNTLEKIRNINFFDNTIFIFASHINAKLINSFKKENIYIFQAMFELKKDFGILTSPSIGELTYGLLLKLGAKEIYLLGLDLALDEETGKTHIEGHSGANAYNNLKEEEDSSDHNYSYRKNTIRVRGNLKESIKTTPVFKTNIDCFTFFTQDDKQKDTKVYNLSNGAYLADTIPLKIEDMNSNKLETKQENILDIIKKDLEKISKCNYSNEDLEDINLKISNSKKMKKSLESFFKIKNYKKFKDYENNLIYTLQVLLFENKSNDLKSILINYCQHNIPFIFHLFNTNEEKKNLSFIPKLNKILSIQLNKVIDTYLVSILYTKDEKHQLNKKLNKLVKEYKIEHTRYCEPHLKELSETAPLRESISFWENAIGIFAVNENLENKNLIEYISNIVNTYNCKLKIFYFFEYQKNKARQIFKNIKEKIEFIIPNSLESLASEIEVYIDGSKNLSLENLNEILVNKYLNILCIEFTQNIYIENKTLVKVENENTSLKGKLSLNKLPNSRYYNFVQSLNNVDEEKLRELYKKEHIGFFAFEENLTKYFVENIHEIANRFPNLKFSCFYFTEKQRKRFEKVFSNLLNRFDFIIPNDIYDIATNTEVWVQAEIKNQSMTYTKIPLLIEKTINIFNIIIDNKFKIKNDINSSEYLEYIIERYDEAKFIKSLNHKIDEKRIEGNYTLNSIGFLATEDSLKDLEFLNYIKQIVKHFPKKKVKGFIFDKEDERNAKLLFNNIENIEIIKIIDIYQINKNCLVWLSSSNFTSLEIRKYTRYALFTNFGDKKLTIKEYEQKYKKSFQKFYNNSKKFNILNNDPSFFIDLYNRKLEELQINYTITNEENYFDFFSFKQLEFALNYKNFITTMKNISNKIKEL</sequence>
<keyword evidence="4" id="KW-1185">Reference proteome</keyword>
<dbReference type="EMBL" id="NXIE01000002">
    <property type="protein sequence ID" value="RXK13592.1"/>
    <property type="molecule type" value="Genomic_DNA"/>
</dbReference>
<dbReference type="PANTHER" id="PTHR41786:SF1">
    <property type="entry name" value="6-HYDROXYMETHYLPTERIN DIPHOSPHOKINASE MPTE-LIKE DOMAIN-CONTAINING PROTEIN"/>
    <property type="match status" value="1"/>
</dbReference>
<evidence type="ECO:0000313" key="3">
    <source>
        <dbReference type="EMBL" id="RXK13592.1"/>
    </source>
</evidence>